<gene>
    <name evidence="9" type="primary">nad6</name>
</gene>
<dbReference type="GO" id="GO:0008137">
    <property type="term" value="F:NADH dehydrogenase (ubiquinone) activity"/>
    <property type="evidence" value="ECO:0007669"/>
    <property type="project" value="UniProtKB-UniRule"/>
</dbReference>
<proteinExistence type="inferred from homology"/>
<dbReference type="EMBL" id="KF214632">
    <property type="protein sequence ID" value="AGW07375.1"/>
    <property type="molecule type" value="Genomic_DNA"/>
</dbReference>
<dbReference type="AlphaFoldDB" id="U3MLN7"/>
<dbReference type="InterPro" id="IPR042106">
    <property type="entry name" value="Nuo/plastoQ_OxRdtase_6_NuoJ"/>
</dbReference>
<dbReference type="GeneID" id="17046961"/>
<organism evidence="9">
    <name type="scientific">Candida prachuapensis</name>
    <dbReference type="NCBI Taxonomy" id="536035"/>
    <lineage>
        <taxon>Eukaryota</taxon>
        <taxon>Fungi</taxon>
        <taxon>Dikarya</taxon>
        <taxon>Ascomycota</taxon>
        <taxon>Saccharomycotina</taxon>
        <taxon>Pichiomycetes</taxon>
        <taxon>Debaryomycetaceae</taxon>
        <taxon>Candida/Lodderomyces clade</taxon>
        <taxon>Candida</taxon>
    </lineage>
</organism>
<evidence type="ECO:0000313" key="9">
    <source>
        <dbReference type="EMBL" id="AGW07375.1"/>
    </source>
</evidence>
<keyword evidence="8 9" id="KW-0496">Mitochondrion</keyword>
<comment type="function">
    <text evidence="8">Core subunit of the mitochondrial membrane respiratory chain NADH dehydrogenase (Complex I) which catalyzes electron transfer from NADH through the respiratory chain, using ubiquinone as an electron acceptor. Essential for the catalytic activity and assembly of complex I.</text>
</comment>
<keyword evidence="4 8" id="KW-0679">Respiratory chain</keyword>
<sequence length="146" mass="16123">MTMMSGMASVTAIGLLSPVQSMLATMCLFLSVAMNLYTTGYVLMGMTYMTVYVGAMAMLFLFMLSLLNMEYTPVGGMQPLMMFLLLMVLLPVDMAWDTVSPIETMSYVSNELTMVGLLLYTEYSMIMLLLAMMLVLSVMGAMAITR</sequence>
<name>U3MLN7_9ASCO</name>
<dbReference type="PANTHER" id="PTHR33269:SF17">
    <property type="entry name" value="NADH-UBIQUINONE OXIDOREDUCTASE CHAIN 6"/>
    <property type="match status" value="1"/>
</dbReference>
<keyword evidence="8" id="KW-0812">Transmembrane</keyword>
<evidence type="ECO:0000256" key="7">
    <source>
        <dbReference type="ARBA" id="ARBA00049551"/>
    </source>
</evidence>
<keyword evidence="8" id="KW-0249">Electron transport</keyword>
<protein>
    <recommendedName>
        <fullName evidence="3 8">NADH-ubiquinone oxidoreductase chain 6</fullName>
        <ecNumber evidence="2 8">7.1.1.2</ecNumber>
    </recommendedName>
</protein>
<evidence type="ECO:0000256" key="3">
    <source>
        <dbReference type="ARBA" id="ARBA00021095"/>
    </source>
</evidence>
<keyword evidence="8" id="KW-0520">NAD</keyword>
<keyword evidence="6 8" id="KW-0830">Ubiquinone</keyword>
<dbReference type="EC" id="7.1.1.2" evidence="2 8"/>
<keyword evidence="5 8" id="KW-1278">Translocase</keyword>
<comment type="function">
    <text evidence="1">Core subunit of the mitochondrial membrane respiratory chain NADH dehydrogenase (Complex I) that is believed to belong to the minimal assembly required for catalysis. Complex I functions in the transfer of electrons from NADH to the respiratory chain. The immediate electron acceptor for the enzyme is believed to be ubiquinone.</text>
</comment>
<keyword evidence="8" id="KW-0813">Transport</keyword>
<dbReference type="Pfam" id="PF00499">
    <property type="entry name" value="Oxidored_q3"/>
    <property type="match status" value="1"/>
</dbReference>
<evidence type="ECO:0000256" key="2">
    <source>
        <dbReference type="ARBA" id="ARBA00012944"/>
    </source>
</evidence>
<dbReference type="RefSeq" id="YP_008578720.1">
    <property type="nucleotide sequence ID" value="NC_022435.1"/>
</dbReference>
<evidence type="ECO:0000256" key="1">
    <source>
        <dbReference type="ARBA" id="ARBA00003257"/>
    </source>
</evidence>
<dbReference type="PANTHER" id="PTHR33269">
    <property type="entry name" value="NADH-UBIQUINONE OXIDOREDUCTASE CHAIN 6"/>
    <property type="match status" value="1"/>
</dbReference>
<evidence type="ECO:0000256" key="6">
    <source>
        <dbReference type="ARBA" id="ARBA00023075"/>
    </source>
</evidence>
<feature type="transmembrane region" description="Helical" evidence="8">
    <location>
        <begin position="45"/>
        <end position="67"/>
    </location>
</feature>
<evidence type="ECO:0000256" key="5">
    <source>
        <dbReference type="ARBA" id="ARBA00022967"/>
    </source>
</evidence>
<keyword evidence="8" id="KW-0472">Membrane</keyword>
<evidence type="ECO:0000256" key="8">
    <source>
        <dbReference type="RuleBase" id="RU004430"/>
    </source>
</evidence>
<geneLocation type="mitochondrion" evidence="9"/>
<dbReference type="InterPro" id="IPR001457">
    <property type="entry name" value="NADH_UbQ/plastoQ_OxRdtase_su6"/>
</dbReference>
<dbReference type="GO" id="GO:0031966">
    <property type="term" value="C:mitochondrial membrane"/>
    <property type="evidence" value="ECO:0007669"/>
    <property type="project" value="UniProtKB-SubCell"/>
</dbReference>
<comment type="similarity">
    <text evidence="8">Belongs to the complex I subunit 6 family.</text>
</comment>
<evidence type="ECO:0000256" key="4">
    <source>
        <dbReference type="ARBA" id="ARBA00022660"/>
    </source>
</evidence>
<comment type="catalytic activity">
    <reaction evidence="7 8">
        <text>a ubiquinone + NADH + 5 H(+)(in) = a ubiquinol + NAD(+) + 4 H(+)(out)</text>
        <dbReference type="Rhea" id="RHEA:29091"/>
        <dbReference type="Rhea" id="RHEA-COMP:9565"/>
        <dbReference type="Rhea" id="RHEA-COMP:9566"/>
        <dbReference type="ChEBI" id="CHEBI:15378"/>
        <dbReference type="ChEBI" id="CHEBI:16389"/>
        <dbReference type="ChEBI" id="CHEBI:17976"/>
        <dbReference type="ChEBI" id="CHEBI:57540"/>
        <dbReference type="ChEBI" id="CHEBI:57945"/>
        <dbReference type="EC" id="7.1.1.2"/>
    </reaction>
</comment>
<feature type="transmembrane region" description="Helical" evidence="8">
    <location>
        <begin position="123"/>
        <end position="144"/>
    </location>
</feature>
<dbReference type="Gene3D" id="1.20.120.1200">
    <property type="entry name" value="NADH-ubiquinone/plastoquinone oxidoreductase chain 6, subunit NuoJ"/>
    <property type="match status" value="1"/>
</dbReference>
<comment type="subcellular location">
    <subcellularLocation>
        <location evidence="8">Mitochondrion membrane</location>
        <topology evidence="8">Multi-pass membrane protein</topology>
    </subcellularLocation>
</comment>
<accession>U3MLN7</accession>
<feature type="transmembrane region" description="Helical" evidence="8">
    <location>
        <begin position="79"/>
        <end position="96"/>
    </location>
</feature>
<keyword evidence="8" id="KW-1133">Transmembrane helix</keyword>
<reference evidence="9" key="1">
    <citation type="submission" date="2013-06" db="EMBL/GenBank/DDBJ databases">
        <authorList>
            <person name="Hegedusova E."/>
            <person name="Pfeiffer I."/>
            <person name="Valach M."/>
            <person name="Brejova B."/>
            <person name="Nosek J."/>
        </authorList>
    </citation>
    <scope>NUCLEOTIDE SEQUENCE</scope>
    <source>
        <strain evidence="9">WB15</strain>
    </source>
</reference>